<dbReference type="FunFam" id="3.80.10.10:FF:000137">
    <property type="entry name" value="Toll-like receptor 3"/>
    <property type="match status" value="1"/>
</dbReference>
<evidence type="ECO:0000313" key="27">
    <source>
        <dbReference type="Proteomes" id="UP000664991"/>
    </source>
</evidence>
<dbReference type="Proteomes" id="UP000664991">
    <property type="component" value="Chromosome 26"/>
</dbReference>
<comment type="caution">
    <text evidence="26">The sequence shown here is derived from an EMBL/GenBank/DDBJ whole genome shotgun (WGS) entry which is preliminary data.</text>
</comment>
<dbReference type="SMART" id="SM00255">
    <property type="entry name" value="TIR"/>
    <property type="match status" value="1"/>
</dbReference>
<dbReference type="InterPro" id="IPR000157">
    <property type="entry name" value="TIR_dom"/>
</dbReference>
<evidence type="ECO:0000256" key="14">
    <source>
        <dbReference type="ARBA" id="ARBA00022843"/>
    </source>
</evidence>
<keyword evidence="21" id="KW-0325">Glycoprotein</keyword>
<organism evidence="26 27">
    <name type="scientific">Ovis aries</name>
    <name type="common">Sheep</name>
    <dbReference type="NCBI Taxonomy" id="9940"/>
    <lineage>
        <taxon>Eukaryota</taxon>
        <taxon>Metazoa</taxon>
        <taxon>Chordata</taxon>
        <taxon>Craniata</taxon>
        <taxon>Vertebrata</taxon>
        <taxon>Euteleostomi</taxon>
        <taxon>Mammalia</taxon>
        <taxon>Eutheria</taxon>
        <taxon>Laurasiatheria</taxon>
        <taxon>Artiodactyla</taxon>
        <taxon>Ruminantia</taxon>
        <taxon>Pecora</taxon>
        <taxon>Bovidae</taxon>
        <taxon>Caprinae</taxon>
        <taxon>Ovis</taxon>
    </lineage>
</organism>
<keyword evidence="7" id="KW-0399">Innate immunity</keyword>
<proteinExistence type="inferred from homology"/>
<dbReference type="PROSITE" id="PS50104">
    <property type="entry name" value="TIR"/>
    <property type="match status" value="1"/>
</dbReference>
<dbReference type="SUPFAM" id="SSF52047">
    <property type="entry name" value="RNI-like"/>
    <property type="match status" value="1"/>
</dbReference>
<dbReference type="PROSITE" id="PS51450">
    <property type="entry name" value="LRR"/>
    <property type="match status" value="4"/>
</dbReference>
<evidence type="ECO:0000256" key="16">
    <source>
        <dbReference type="ARBA" id="ARBA00022884"/>
    </source>
</evidence>
<dbReference type="InterPro" id="IPR035897">
    <property type="entry name" value="Toll_tir_struct_dom_sf"/>
</dbReference>
<dbReference type="Pfam" id="PF13855">
    <property type="entry name" value="LRR_8"/>
    <property type="match status" value="5"/>
</dbReference>
<evidence type="ECO:0000256" key="2">
    <source>
        <dbReference type="ARBA" id="ARBA00004412"/>
    </source>
</evidence>
<keyword evidence="15" id="KW-0391">Immunity</keyword>
<dbReference type="SMART" id="SM00369">
    <property type="entry name" value="LRR_TYP"/>
    <property type="match status" value="14"/>
</dbReference>
<evidence type="ECO:0000256" key="8">
    <source>
        <dbReference type="ARBA" id="ARBA00022614"/>
    </source>
</evidence>
<keyword evidence="12" id="KW-0967">Endosome</keyword>
<comment type="similarity">
    <text evidence="4">Belongs to the Toll-like receptor family.</text>
</comment>
<dbReference type="GO" id="GO:0045087">
    <property type="term" value="P:innate immune response"/>
    <property type="evidence" value="ECO:0007669"/>
    <property type="project" value="UniProtKB-KW"/>
</dbReference>
<dbReference type="GO" id="GO:0010008">
    <property type="term" value="C:endosome membrane"/>
    <property type="evidence" value="ECO:0007669"/>
    <property type="project" value="UniProtKB-SubCell"/>
</dbReference>
<dbReference type="InterPro" id="IPR000483">
    <property type="entry name" value="Cys-rich_flank_reg_C"/>
</dbReference>
<dbReference type="Gene3D" id="3.80.10.10">
    <property type="entry name" value="Ribonuclease Inhibitor"/>
    <property type="match status" value="1"/>
</dbReference>
<dbReference type="GO" id="GO:0005789">
    <property type="term" value="C:endoplasmic reticulum membrane"/>
    <property type="evidence" value="ECO:0007669"/>
    <property type="project" value="UniProtKB-SubCell"/>
</dbReference>
<evidence type="ECO:0000256" key="13">
    <source>
        <dbReference type="ARBA" id="ARBA00022824"/>
    </source>
</evidence>
<feature type="domain" description="TIR" evidence="25">
    <location>
        <begin position="815"/>
        <end position="958"/>
    </location>
</feature>
<dbReference type="GO" id="GO:0004888">
    <property type="term" value="F:transmembrane signaling receptor activity"/>
    <property type="evidence" value="ECO:0007669"/>
    <property type="project" value="UniProtKB-ARBA"/>
</dbReference>
<dbReference type="GO" id="GO:0032755">
    <property type="term" value="P:positive regulation of interleukin-6 production"/>
    <property type="evidence" value="ECO:0007669"/>
    <property type="project" value="UniProtKB-ARBA"/>
</dbReference>
<dbReference type="SMART" id="SM00365">
    <property type="entry name" value="LRR_SD22"/>
    <property type="match status" value="9"/>
</dbReference>
<keyword evidence="17 24" id="KW-1133">Transmembrane helix</keyword>
<dbReference type="InterPro" id="IPR003591">
    <property type="entry name" value="Leu-rich_rpt_typical-subtyp"/>
</dbReference>
<evidence type="ECO:0000256" key="19">
    <source>
        <dbReference type="ARBA" id="ARBA00023157"/>
    </source>
</evidence>
<reference evidence="26 27" key="1">
    <citation type="submission" date="2020-12" db="EMBL/GenBank/DDBJ databases">
        <title>De novo assembly of Tibetan sheep genome.</title>
        <authorList>
            <person name="Li X."/>
        </authorList>
    </citation>
    <scope>NUCLEOTIDE SEQUENCE [LARGE SCALE GENOMIC DNA]</scope>
    <source>
        <tissue evidence="26">Heart</tissue>
    </source>
</reference>
<dbReference type="AlphaFoldDB" id="A0A835ZM42"/>
<keyword evidence="20" id="KW-0675">Receptor</keyword>
<keyword evidence="16" id="KW-0694">RNA-binding</keyword>
<evidence type="ECO:0000256" key="4">
    <source>
        <dbReference type="ARBA" id="ARBA00009634"/>
    </source>
</evidence>
<dbReference type="GO" id="GO:0032722">
    <property type="term" value="P:positive regulation of chemokine production"/>
    <property type="evidence" value="ECO:0007669"/>
    <property type="project" value="UniProtKB-ARBA"/>
</dbReference>
<evidence type="ECO:0000256" key="3">
    <source>
        <dbReference type="ARBA" id="ARBA00004608"/>
    </source>
</evidence>
<dbReference type="GO" id="GO:0035556">
    <property type="term" value="P:intracellular signal transduction"/>
    <property type="evidence" value="ECO:0007669"/>
    <property type="project" value="UniProtKB-ARBA"/>
</dbReference>
<protein>
    <recommendedName>
        <fullName evidence="23">Toll-like receptor 3</fullName>
    </recommendedName>
</protein>
<keyword evidence="8" id="KW-0433">Leucine-rich repeat</keyword>
<evidence type="ECO:0000256" key="24">
    <source>
        <dbReference type="SAM" id="Phobius"/>
    </source>
</evidence>
<dbReference type="GO" id="GO:0038187">
    <property type="term" value="F:pattern recognition receptor activity"/>
    <property type="evidence" value="ECO:0007669"/>
    <property type="project" value="UniProtKB-ARBA"/>
</dbReference>
<keyword evidence="10" id="KW-0732">Signal</keyword>
<dbReference type="Pfam" id="PF01582">
    <property type="entry name" value="TIR"/>
    <property type="match status" value="1"/>
</dbReference>
<dbReference type="InterPro" id="IPR001611">
    <property type="entry name" value="Leu-rich_rpt"/>
</dbReference>
<dbReference type="GO" id="GO:0005886">
    <property type="term" value="C:plasma membrane"/>
    <property type="evidence" value="ECO:0007669"/>
    <property type="project" value="UniProtKB-ARBA"/>
</dbReference>
<dbReference type="GO" id="GO:0090594">
    <property type="term" value="P:inflammatory response to wounding"/>
    <property type="evidence" value="ECO:0007669"/>
    <property type="project" value="UniProtKB-ARBA"/>
</dbReference>
<dbReference type="Gene3D" id="3.40.50.10140">
    <property type="entry name" value="Toll/interleukin-1 receptor homology (TIR) domain"/>
    <property type="match status" value="1"/>
</dbReference>
<dbReference type="PRINTS" id="PR00019">
    <property type="entry name" value="LEURICHRPT"/>
</dbReference>
<comment type="subcellular location">
    <subcellularLocation>
        <location evidence="2">Early endosome</location>
    </subcellularLocation>
    <subcellularLocation>
        <location evidence="1">Endoplasmic reticulum membrane</location>
        <topology evidence="1">Single-pass type I membrane protein</topology>
    </subcellularLocation>
    <subcellularLocation>
        <location evidence="3">Endosome membrane</location>
    </subcellularLocation>
</comment>
<dbReference type="PANTHER" id="PTHR24365:SF524">
    <property type="entry name" value="TOLL-LIKE RECEPTOR 3"/>
    <property type="match status" value="1"/>
</dbReference>
<dbReference type="SUPFAM" id="SSF52200">
    <property type="entry name" value="Toll/Interleukin receptor TIR domain"/>
    <property type="match status" value="1"/>
</dbReference>
<keyword evidence="14" id="KW-0832">Ubl conjugation</keyword>
<dbReference type="Pfam" id="PF17968">
    <property type="entry name" value="Tlr3_TMD"/>
    <property type="match status" value="1"/>
</dbReference>
<dbReference type="GO" id="GO:0002684">
    <property type="term" value="P:positive regulation of immune system process"/>
    <property type="evidence" value="ECO:0007669"/>
    <property type="project" value="UniProtKB-ARBA"/>
</dbReference>
<evidence type="ECO:0000256" key="9">
    <source>
        <dbReference type="ARBA" id="ARBA00022692"/>
    </source>
</evidence>
<evidence type="ECO:0000259" key="25">
    <source>
        <dbReference type="PROSITE" id="PS50104"/>
    </source>
</evidence>
<dbReference type="GO" id="GO:0051607">
    <property type="term" value="P:defense response to virus"/>
    <property type="evidence" value="ECO:0007669"/>
    <property type="project" value="UniProtKB-ARBA"/>
</dbReference>
<dbReference type="InterPro" id="IPR032675">
    <property type="entry name" value="LRR_dom_sf"/>
</dbReference>
<evidence type="ECO:0000256" key="18">
    <source>
        <dbReference type="ARBA" id="ARBA00023136"/>
    </source>
</evidence>
<evidence type="ECO:0000313" key="26">
    <source>
        <dbReference type="EMBL" id="KAG5194362.1"/>
    </source>
</evidence>
<evidence type="ECO:0000256" key="21">
    <source>
        <dbReference type="ARBA" id="ARBA00023180"/>
    </source>
</evidence>
<dbReference type="PANTHER" id="PTHR24365">
    <property type="entry name" value="TOLL-LIKE RECEPTOR"/>
    <property type="match status" value="1"/>
</dbReference>
<keyword evidence="6" id="KW-0597">Phosphoprotein</keyword>
<evidence type="ECO:0000256" key="10">
    <source>
        <dbReference type="ARBA" id="ARBA00022729"/>
    </source>
</evidence>
<dbReference type="GO" id="GO:0005769">
    <property type="term" value="C:early endosome"/>
    <property type="evidence" value="ECO:0007669"/>
    <property type="project" value="UniProtKB-SubCell"/>
</dbReference>
<evidence type="ECO:0000256" key="15">
    <source>
        <dbReference type="ARBA" id="ARBA00022859"/>
    </source>
</evidence>
<evidence type="ECO:0000256" key="1">
    <source>
        <dbReference type="ARBA" id="ARBA00004115"/>
    </source>
</evidence>
<evidence type="ECO:0000256" key="7">
    <source>
        <dbReference type="ARBA" id="ARBA00022588"/>
    </source>
</evidence>
<dbReference type="EMBL" id="JAEMGP010000026">
    <property type="protein sequence ID" value="KAG5194362.1"/>
    <property type="molecule type" value="Genomic_DNA"/>
</dbReference>
<keyword evidence="18 24" id="KW-0472">Membrane</keyword>
<keyword evidence="5" id="KW-1017">Isopeptide bond</keyword>
<name>A0A835ZM42_SHEEP</name>
<evidence type="ECO:0000256" key="17">
    <source>
        <dbReference type="ARBA" id="ARBA00022989"/>
    </source>
</evidence>
<keyword evidence="13" id="KW-0256">Endoplasmic reticulum</keyword>
<evidence type="ECO:0000256" key="11">
    <source>
        <dbReference type="ARBA" id="ARBA00022737"/>
    </source>
</evidence>
<dbReference type="GO" id="GO:0003723">
    <property type="term" value="F:RNA binding"/>
    <property type="evidence" value="ECO:0007669"/>
    <property type="project" value="UniProtKB-KW"/>
</dbReference>
<dbReference type="FunFam" id="3.40.50.10140:FF:000008">
    <property type="entry name" value="Toll-like receptor 3"/>
    <property type="match status" value="1"/>
</dbReference>
<evidence type="ECO:0000256" key="12">
    <source>
        <dbReference type="ARBA" id="ARBA00022753"/>
    </source>
</evidence>
<gene>
    <name evidence="26" type="ORF">JEQ12_013159</name>
</gene>
<evidence type="ECO:0000256" key="23">
    <source>
        <dbReference type="ARBA" id="ARBA00072834"/>
    </source>
</evidence>
<keyword evidence="22" id="KW-0395">Inflammatory response</keyword>
<dbReference type="SUPFAM" id="SSF52058">
    <property type="entry name" value="L domain-like"/>
    <property type="match status" value="1"/>
</dbReference>
<dbReference type="SMART" id="SM00082">
    <property type="entry name" value="LRRCT"/>
    <property type="match status" value="1"/>
</dbReference>
<keyword evidence="19" id="KW-1015">Disulfide bond</keyword>
<dbReference type="GO" id="GO:0043123">
    <property type="term" value="P:positive regulation of canonical NF-kappaB signal transduction"/>
    <property type="evidence" value="ECO:0007669"/>
    <property type="project" value="UniProtKB-ARBA"/>
</dbReference>
<evidence type="ECO:0000256" key="20">
    <source>
        <dbReference type="ARBA" id="ARBA00023170"/>
    </source>
</evidence>
<dbReference type="GO" id="GO:0032728">
    <property type="term" value="P:positive regulation of interferon-beta production"/>
    <property type="evidence" value="ECO:0007669"/>
    <property type="project" value="UniProtKB-ARBA"/>
</dbReference>
<dbReference type="GO" id="GO:0046330">
    <property type="term" value="P:positive regulation of JNK cascade"/>
    <property type="evidence" value="ECO:0007669"/>
    <property type="project" value="UniProtKB-ARBA"/>
</dbReference>
<dbReference type="Pfam" id="PF00560">
    <property type="entry name" value="LRR_1"/>
    <property type="match status" value="1"/>
</dbReference>
<sequence length="965" mass="109492">MNVNGKVSITSLLPTLCGRQEVNEELMILLPDYQIKPFMGSYLKNFDLTDQFQPTVAALFLRDYTRKQVNPSASARVTVQCPSEHAPASSDLPLIRNSHAADRCLQPETPPAGIPASVVIANFTVHKNPVHAGLGGPIFILSPSIFPFGRFEPAQVITSAEEKSSLLPRHKNAFVLRFGFLVKTHVRSELPNQGSNLLSVHSVMEKQESNLIKLDLSHNGLSSTKLGTQLQLENLQELLLSNNKISSLTPEALDFLGNSSLKRLELSSNQIKEFSPGCFHAIGKLSGLSLNNAKLSPSLTEKLCLELSNTSIENLSLSSNQLDTISHTTFDGLKQTNLTTLDLSRNSLRVMGNDSFAWLPHLEYLSLEYNNIEHLSSRSFYGLSSLRHLNLRRSFTRQSISLTSLPKIDDFSFQWLKRLEYLNMEDNDFPGIKRNTFTGLVRLKILNLSNSFSSLRTLTNETFLSLASSPLLLLNLTKNKISKIQSGAFSWLGHLEVLDLGLNEIGQELTGQEWGGLDNIVEIYLSYNKYLELTTNSFTSVPSLQRLMLRRVALRNVDSSPSPFHPLPNLVILDLSNNNIANINDELLKGLEKLEILDLQHNNLARLWKHANPGGPVLFLKGLSRLHILNLESNGFDEIPVEAFKDLRELKSIDLGMNNLNILPLSVFDNQVSLKSLSLQKNLITSVEKTVFGLAFRNLSYLDMRFNPFDCTCESIAWFVNWINSTHTNISELSNHYRCNTPPQYHGSPVMLFDVSPCKDSAPFELLFMINTNILLIFIFIVLLIHFEGWRISFYWNVSVHRVLGFKEIDKAEQFEYAAYIIHAYKDRDWVWKHFSPMEEEDHTLRFCLEERDFEAGVLELEAIVNSIRRSRKIIFVVTQNLLKDPLCKRFKVHHAVQQAIEQNLDSIILIFLEEIPDYKLNHALCLRRGMFKSHCILNWPVQKERVNAFHHKLKVALGSRNSVH</sequence>
<dbReference type="GO" id="GO:0043330">
    <property type="term" value="P:response to exogenous dsRNA"/>
    <property type="evidence" value="ECO:0007669"/>
    <property type="project" value="UniProtKB-ARBA"/>
</dbReference>
<evidence type="ECO:0000256" key="22">
    <source>
        <dbReference type="ARBA" id="ARBA00023198"/>
    </source>
</evidence>
<keyword evidence="9 24" id="KW-0812">Transmembrane</keyword>
<accession>A0A835ZM42</accession>
<keyword evidence="11" id="KW-0677">Repeat</keyword>
<evidence type="ECO:0000256" key="6">
    <source>
        <dbReference type="ARBA" id="ARBA00022553"/>
    </source>
</evidence>
<dbReference type="InterPro" id="IPR041015">
    <property type="entry name" value="TLR3_TMD"/>
</dbReference>
<evidence type="ECO:0000256" key="5">
    <source>
        <dbReference type="ARBA" id="ARBA00022499"/>
    </source>
</evidence>
<feature type="transmembrane region" description="Helical" evidence="24">
    <location>
        <begin position="766"/>
        <end position="787"/>
    </location>
</feature>